<evidence type="ECO:0000313" key="4">
    <source>
        <dbReference type="EMBL" id="QDT09944.1"/>
    </source>
</evidence>
<proteinExistence type="predicted"/>
<sequence>MKIASDNRDFDLIVCGSCTVDVLVHPVDLLQPIGVGRLHRVDPITLSVGGIVSNAAITATRLGLQAAGFSAVGRDRWGDVVLHTYTAAGVDCSAITQHETLPTSATVVMIDADGQRSFVHSQGAPKAMTADDYHRSTALFKRSRAMLLGYYPLLPHMLDQLADVFAAIQKTGCLTALDSAGDGGTMDPLSDVLPYVDVYCPSLAEAKHQTQRENPQEILATYRDHGARGIVGVKLGAEGALLSPAENEYIAIPAAVPPSPIVDTTGAGDVFFAAFLSALIKRCDCFAAGTIAAKVAAHSITAAGATTANFDWESVAKDTPS</sequence>
<keyword evidence="5" id="KW-1185">Reference proteome</keyword>
<dbReference type="SUPFAM" id="SSF53613">
    <property type="entry name" value="Ribokinase-like"/>
    <property type="match status" value="1"/>
</dbReference>
<dbReference type="InterPro" id="IPR029056">
    <property type="entry name" value="Ribokinase-like"/>
</dbReference>
<dbReference type="RefSeq" id="WP_145417499.1">
    <property type="nucleotide sequence ID" value="NZ_CP036526.1"/>
</dbReference>
<name>A0A517NS30_9BACT</name>
<organism evidence="4 5">
    <name type="scientific">Stieleria marina</name>
    <dbReference type="NCBI Taxonomy" id="1930275"/>
    <lineage>
        <taxon>Bacteria</taxon>
        <taxon>Pseudomonadati</taxon>
        <taxon>Planctomycetota</taxon>
        <taxon>Planctomycetia</taxon>
        <taxon>Pirellulales</taxon>
        <taxon>Pirellulaceae</taxon>
        <taxon>Stieleria</taxon>
    </lineage>
</organism>
<evidence type="ECO:0000313" key="5">
    <source>
        <dbReference type="Proteomes" id="UP000319817"/>
    </source>
</evidence>
<dbReference type="EC" id="2.7.1.-" evidence="4"/>
<evidence type="ECO:0000259" key="3">
    <source>
        <dbReference type="Pfam" id="PF00294"/>
    </source>
</evidence>
<dbReference type="EMBL" id="CP036526">
    <property type="protein sequence ID" value="QDT09944.1"/>
    <property type="molecule type" value="Genomic_DNA"/>
</dbReference>
<protein>
    <submittedName>
        <fullName evidence="4">Putative sugar kinase YdjH</fullName>
        <ecNumber evidence="4">2.7.1.-</ecNumber>
    </submittedName>
</protein>
<feature type="domain" description="Carbohydrate kinase PfkB" evidence="3">
    <location>
        <begin position="12"/>
        <end position="308"/>
    </location>
</feature>
<dbReference type="InterPro" id="IPR011611">
    <property type="entry name" value="PfkB_dom"/>
</dbReference>
<gene>
    <name evidence="4" type="primary">ydjH</name>
    <name evidence="4" type="ORF">K239x_18970</name>
</gene>
<dbReference type="PANTHER" id="PTHR10584">
    <property type="entry name" value="SUGAR KINASE"/>
    <property type="match status" value="1"/>
</dbReference>
<accession>A0A517NS30</accession>
<dbReference type="OrthoDB" id="9813569at2"/>
<dbReference type="GO" id="GO:0016301">
    <property type="term" value="F:kinase activity"/>
    <property type="evidence" value="ECO:0007669"/>
    <property type="project" value="UniProtKB-KW"/>
</dbReference>
<reference evidence="4 5" key="1">
    <citation type="submission" date="2019-02" db="EMBL/GenBank/DDBJ databases">
        <title>Deep-cultivation of Planctomycetes and their phenomic and genomic characterization uncovers novel biology.</title>
        <authorList>
            <person name="Wiegand S."/>
            <person name="Jogler M."/>
            <person name="Boedeker C."/>
            <person name="Pinto D."/>
            <person name="Vollmers J."/>
            <person name="Rivas-Marin E."/>
            <person name="Kohn T."/>
            <person name="Peeters S.H."/>
            <person name="Heuer A."/>
            <person name="Rast P."/>
            <person name="Oberbeckmann S."/>
            <person name="Bunk B."/>
            <person name="Jeske O."/>
            <person name="Meyerdierks A."/>
            <person name="Storesund J.E."/>
            <person name="Kallscheuer N."/>
            <person name="Luecker S."/>
            <person name="Lage O.M."/>
            <person name="Pohl T."/>
            <person name="Merkel B.J."/>
            <person name="Hornburger P."/>
            <person name="Mueller R.-W."/>
            <person name="Bruemmer F."/>
            <person name="Labrenz M."/>
            <person name="Spormann A.M."/>
            <person name="Op den Camp H."/>
            <person name="Overmann J."/>
            <person name="Amann R."/>
            <person name="Jetten M.S.M."/>
            <person name="Mascher T."/>
            <person name="Medema M.H."/>
            <person name="Devos D.P."/>
            <person name="Kaster A.-K."/>
            <person name="Ovreas L."/>
            <person name="Rohde M."/>
            <person name="Galperin M.Y."/>
            <person name="Jogler C."/>
        </authorList>
    </citation>
    <scope>NUCLEOTIDE SEQUENCE [LARGE SCALE GENOMIC DNA]</scope>
    <source>
        <strain evidence="4 5">K23_9</strain>
    </source>
</reference>
<evidence type="ECO:0000256" key="1">
    <source>
        <dbReference type="ARBA" id="ARBA00022679"/>
    </source>
</evidence>
<dbReference type="InterPro" id="IPR002173">
    <property type="entry name" value="Carboh/pur_kinase_PfkB_CS"/>
</dbReference>
<dbReference type="PROSITE" id="PS00584">
    <property type="entry name" value="PFKB_KINASES_2"/>
    <property type="match status" value="1"/>
</dbReference>
<keyword evidence="2 4" id="KW-0418">Kinase</keyword>
<evidence type="ECO:0000256" key="2">
    <source>
        <dbReference type="ARBA" id="ARBA00022777"/>
    </source>
</evidence>
<dbReference type="Pfam" id="PF00294">
    <property type="entry name" value="PfkB"/>
    <property type="match status" value="1"/>
</dbReference>
<keyword evidence="1 4" id="KW-0808">Transferase</keyword>
<dbReference type="Gene3D" id="3.40.1190.20">
    <property type="match status" value="1"/>
</dbReference>
<dbReference type="AlphaFoldDB" id="A0A517NS30"/>
<dbReference type="PANTHER" id="PTHR10584:SF166">
    <property type="entry name" value="RIBOKINASE"/>
    <property type="match status" value="1"/>
</dbReference>
<dbReference type="Proteomes" id="UP000319817">
    <property type="component" value="Chromosome"/>
</dbReference>